<keyword evidence="5 12" id="KW-0812">Transmembrane</keyword>
<dbReference type="PANTHER" id="PTHR15422:SF24">
    <property type="entry name" value="DOMON RELATED DOMAIN-CONTAINING PROTEIN"/>
    <property type="match status" value="1"/>
</dbReference>
<keyword evidence="9" id="KW-0408">Iron</keyword>
<reference evidence="14 15" key="1">
    <citation type="journal article" date="2018" name="Evol. Lett.">
        <title>Horizontal gene cluster transfer increased hallucinogenic mushroom diversity.</title>
        <authorList>
            <person name="Reynolds H.T."/>
            <person name="Vijayakumar V."/>
            <person name="Gluck-Thaler E."/>
            <person name="Korotkin H.B."/>
            <person name="Matheny P.B."/>
            <person name="Slot J.C."/>
        </authorList>
    </citation>
    <scope>NUCLEOTIDE SEQUENCE [LARGE SCALE GENOMIC DNA]</scope>
    <source>
        <strain evidence="14 15">2631</strain>
    </source>
</reference>
<proteinExistence type="predicted"/>
<evidence type="ECO:0000256" key="5">
    <source>
        <dbReference type="ARBA" id="ARBA00022692"/>
    </source>
</evidence>
<evidence type="ECO:0000256" key="11">
    <source>
        <dbReference type="SAM" id="MobiDB-lite"/>
    </source>
</evidence>
<dbReference type="Gene3D" id="1.20.120.1770">
    <property type="match status" value="1"/>
</dbReference>
<evidence type="ECO:0000256" key="12">
    <source>
        <dbReference type="SAM" id="Phobius"/>
    </source>
</evidence>
<organism evidence="14 15">
    <name type="scientific">Psilocybe cyanescens</name>
    <dbReference type="NCBI Taxonomy" id="93625"/>
    <lineage>
        <taxon>Eukaryota</taxon>
        <taxon>Fungi</taxon>
        <taxon>Dikarya</taxon>
        <taxon>Basidiomycota</taxon>
        <taxon>Agaricomycotina</taxon>
        <taxon>Agaricomycetes</taxon>
        <taxon>Agaricomycetidae</taxon>
        <taxon>Agaricales</taxon>
        <taxon>Agaricineae</taxon>
        <taxon>Strophariaceae</taxon>
        <taxon>Psilocybe</taxon>
    </lineage>
</organism>
<keyword evidence="15" id="KW-1185">Reference proteome</keyword>
<dbReference type="PANTHER" id="PTHR15422">
    <property type="entry name" value="OS05G0565100 PROTEIN"/>
    <property type="match status" value="1"/>
</dbReference>
<dbReference type="GO" id="GO:0020037">
    <property type="term" value="F:heme binding"/>
    <property type="evidence" value="ECO:0007669"/>
    <property type="project" value="TreeGrafter"/>
</dbReference>
<gene>
    <name evidence="14" type="ORF">CVT25_006745</name>
</gene>
<dbReference type="InParanoid" id="A0A409X7F8"/>
<keyword evidence="3" id="KW-0813">Transport</keyword>
<dbReference type="OrthoDB" id="366214at2759"/>
<dbReference type="GO" id="GO:0046872">
    <property type="term" value="F:metal ion binding"/>
    <property type="evidence" value="ECO:0007669"/>
    <property type="project" value="UniProtKB-KW"/>
</dbReference>
<feature type="transmembrane region" description="Helical" evidence="12">
    <location>
        <begin position="37"/>
        <end position="56"/>
    </location>
</feature>
<evidence type="ECO:0000256" key="10">
    <source>
        <dbReference type="ARBA" id="ARBA00023136"/>
    </source>
</evidence>
<accession>A0A409X7F8</accession>
<dbReference type="EMBL" id="NHYD01002448">
    <property type="protein sequence ID" value="PPQ86670.1"/>
    <property type="molecule type" value="Genomic_DNA"/>
</dbReference>
<dbReference type="InterPro" id="IPR045150">
    <property type="entry name" value="CYB561D1/2"/>
</dbReference>
<keyword evidence="10 12" id="KW-0472">Membrane</keyword>
<dbReference type="Proteomes" id="UP000283269">
    <property type="component" value="Unassembled WGS sequence"/>
</dbReference>
<evidence type="ECO:0000256" key="4">
    <source>
        <dbReference type="ARBA" id="ARBA00022617"/>
    </source>
</evidence>
<comment type="caution">
    <text evidence="14">The sequence shown here is derived from an EMBL/GenBank/DDBJ whole genome shotgun (WGS) entry which is preliminary data.</text>
</comment>
<dbReference type="GO" id="GO:0016020">
    <property type="term" value="C:membrane"/>
    <property type="evidence" value="ECO:0007669"/>
    <property type="project" value="UniProtKB-SubCell"/>
</dbReference>
<dbReference type="SMART" id="SM00665">
    <property type="entry name" value="B561"/>
    <property type="match status" value="1"/>
</dbReference>
<keyword evidence="6" id="KW-0479">Metal-binding</keyword>
<dbReference type="STRING" id="93625.A0A409X7F8"/>
<evidence type="ECO:0000256" key="6">
    <source>
        <dbReference type="ARBA" id="ARBA00022723"/>
    </source>
</evidence>
<dbReference type="CDD" id="cd08760">
    <property type="entry name" value="Cyt_b561_FRRS1_like"/>
    <property type="match status" value="1"/>
</dbReference>
<evidence type="ECO:0000313" key="15">
    <source>
        <dbReference type="Proteomes" id="UP000283269"/>
    </source>
</evidence>
<sequence>MHGRDNGDDNGAGGGGDGGVVSFTSPLSDVERRARTHAILCVVGFLILLPIGALVARYSRTLRYKWFWAHWIIQLLISAPVILVGWAMGYKTTNKLETPHFTDPHQKVGLALLILYIIQMALGAIVHFFKFPSVFRGHRAPHNYLHVLVGLAIFALAQWQVHYGLFTEWLLTGGLHQVPESAKHAWLALVIVFWALYGLGMALLPRQFKQESQARKVRKEDPNSTNTSA</sequence>
<comment type="subcellular location">
    <subcellularLocation>
        <location evidence="2">Membrane</location>
        <topology evidence="2">Multi-pass membrane protein</topology>
    </subcellularLocation>
</comment>
<feature type="transmembrane region" description="Helical" evidence="12">
    <location>
        <begin position="108"/>
        <end position="131"/>
    </location>
</feature>
<comment type="cofactor">
    <cofactor evidence="1">
        <name>heme b</name>
        <dbReference type="ChEBI" id="CHEBI:60344"/>
    </cofactor>
</comment>
<dbReference type="Pfam" id="PF03188">
    <property type="entry name" value="Cytochrom_B561"/>
    <property type="match status" value="1"/>
</dbReference>
<feature type="compositionally biased region" description="Gly residues" evidence="11">
    <location>
        <begin position="10"/>
        <end position="19"/>
    </location>
</feature>
<feature type="transmembrane region" description="Helical" evidence="12">
    <location>
        <begin position="143"/>
        <end position="165"/>
    </location>
</feature>
<name>A0A409X7F8_PSICY</name>
<evidence type="ECO:0000259" key="13">
    <source>
        <dbReference type="PROSITE" id="PS50939"/>
    </source>
</evidence>
<keyword evidence="4" id="KW-0349">Heme</keyword>
<evidence type="ECO:0000256" key="8">
    <source>
        <dbReference type="ARBA" id="ARBA00022989"/>
    </source>
</evidence>
<keyword evidence="7" id="KW-0249">Electron transport</keyword>
<evidence type="ECO:0000256" key="9">
    <source>
        <dbReference type="ARBA" id="ARBA00023004"/>
    </source>
</evidence>
<keyword evidence="8 12" id="KW-1133">Transmembrane helix</keyword>
<evidence type="ECO:0000313" key="14">
    <source>
        <dbReference type="EMBL" id="PPQ86670.1"/>
    </source>
</evidence>
<evidence type="ECO:0000256" key="7">
    <source>
        <dbReference type="ARBA" id="ARBA00022982"/>
    </source>
</evidence>
<evidence type="ECO:0000256" key="3">
    <source>
        <dbReference type="ARBA" id="ARBA00022448"/>
    </source>
</evidence>
<evidence type="ECO:0000256" key="2">
    <source>
        <dbReference type="ARBA" id="ARBA00004141"/>
    </source>
</evidence>
<protein>
    <recommendedName>
        <fullName evidence="13">Cytochrome b561 domain-containing protein</fullName>
    </recommendedName>
</protein>
<feature type="transmembrane region" description="Helical" evidence="12">
    <location>
        <begin position="68"/>
        <end position="88"/>
    </location>
</feature>
<feature type="transmembrane region" description="Helical" evidence="12">
    <location>
        <begin position="185"/>
        <end position="205"/>
    </location>
</feature>
<feature type="domain" description="Cytochrome b561" evidence="13">
    <location>
        <begin position="1"/>
        <end position="203"/>
    </location>
</feature>
<dbReference type="PROSITE" id="PS50939">
    <property type="entry name" value="CYTOCHROME_B561"/>
    <property type="match status" value="1"/>
</dbReference>
<dbReference type="AlphaFoldDB" id="A0A409X7F8"/>
<evidence type="ECO:0000256" key="1">
    <source>
        <dbReference type="ARBA" id="ARBA00001970"/>
    </source>
</evidence>
<dbReference type="InterPro" id="IPR006593">
    <property type="entry name" value="Cyt_b561/ferric_Rdtase_TM"/>
</dbReference>
<feature type="region of interest" description="Disordered" evidence="11">
    <location>
        <begin position="1"/>
        <end position="20"/>
    </location>
</feature>
<dbReference type="GO" id="GO:0140575">
    <property type="term" value="F:transmembrane monodehydroascorbate reductase activity"/>
    <property type="evidence" value="ECO:0007669"/>
    <property type="project" value="InterPro"/>
</dbReference>